<dbReference type="SMART" id="SM00849">
    <property type="entry name" value="Lactamase_B"/>
    <property type="match status" value="1"/>
</dbReference>
<dbReference type="Pfam" id="PF12706">
    <property type="entry name" value="Lactamase_B_2"/>
    <property type="match status" value="1"/>
</dbReference>
<sequence length="271" mass="30987">MVLIFAIVSKLNYDIIKPVINMKYYVLASGSKGNATFIEENGTGILIDCGITKKQLNFKLSELGLSEDDIDYVFLTHDHYDHSKNIHTFTKDKIYTAKGNLDDVDNQHELIPYQEYTFGSLQVFVLRISHDATNPIAFIFKGEESLLYMTDTGYVSQRNRDLIHDLNYYIIESNHDIGMLMNTRRPLVLKNRILGDTGHLNNEYSARVMAEVIGPHTKEITLAHLSQEANTPELALDTYYMVFDELQIDFDQKMIRCADQVHVLAGGMHED</sequence>
<feature type="domain" description="Metallo-beta-lactamase" evidence="1">
    <location>
        <begin position="32"/>
        <end position="192"/>
    </location>
</feature>
<dbReference type="InterPro" id="IPR036866">
    <property type="entry name" value="RibonucZ/Hydroxyglut_hydro"/>
</dbReference>
<dbReference type="PANTHER" id="PTHR47619">
    <property type="entry name" value="METALLO-HYDROLASE YYCJ-RELATED"/>
    <property type="match status" value="1"/>
</dbReference>
<dbReference type="InterPro" id="IPR001279">
    <property type="entry name" value="Metallo-B-lactamas"/>
</dbReference>
<dbReference type="Gene3D" id="3.60.15.10">
    <property type="entry name" value="Ribonuclease Z/Hydroxyacylglutathione hydrolase-like"/>
    <property type="match status" value="1"/>
</dbReference>
<name>A0A1H6WWM3_9FIRM</name>
<reference evidence="3" key="1">
    <citation type="submission" date="2016-10" db="EMBL/GenBank/DDBJ databases">
        <authorList>
            <person name="Varghese N."/>
        </authorList>
    </citation>
    <scope>NUCLEOTIDE SEQUENCE [LARGE SCALE GENOMIC DNA]</scope>
    <source>
        <strain evidence="3">DSM 20406</strain>
    </source>
</reference>
<dbReference type="STRING" id="322505.SAMN04487836_11232"/>
<dbReference type="SUPFAM" id="SSF56281">
    <property type="entry name" value="Metallo-hydrolase/oxidoreductase"/>
    <property type="match status" value="1"/>
</dbReference>
<proteinExistence type="predicted"/>
<evidence type="ECO:0000313" key="3">
    <source>
        <dbReference type="Proteomes" id="UP000183028"/>
    </source>
</evidence>
<dbReference type="InterPro" id="IPR052533">
    <property type="entry name" value="WalJ/YycJ-like"/>
</dbReference>
<evidence type="ECO:0000313" key="2">
    <source>
        <dbReference type="EMBL" id="SEJ21238.1"/>
    </source>
</evidence>
<dbReference type="AlphaFoldDB" id="A0A1H6WWM3"/>
<dbReference type="Proteomes" id="UP000183028">
    <property type="component" value="Unassembled WGS sequence"/>
</dbReference>
<protein>
    <submittedName>
        <fullName evidence="2">Phosphoribosyl 1,2-cyclic phosphodiesterase</fullName>
    </submittedName>
</protein>
<dbReference type="EMBL" id="FNYK01000075">
    <property type="protein sequence ID" value="SEJ21238.1"/>
    <property type="molecule type" value="Genomic_DNA"/>
</dbReference>
<keyword evidence="3" id="KW-1185">Reference proteome</keyword>
<gene>
    <name evidence="2" type="ORF">SAMN04487834_107511</name>
</gene>
<dbReference type="PANTHER" id="PTHR47619:SF1">
    <property type="entry name" value="EXODEOXYRIBONUCLEASE WALJ"/>
    <property type="match status" value="1"/>
</dbReference>
<dbReference type="eggNOG" id="COG1235">
    <property type="taxonomic scope" value="Bacteria"/>
</dbReference>
<organism evidence="2 3">
    <name type="scientific">Sharpea azabuensis</name>
    <dbReference type="NCBI Taxonomy" id="322505"/>
    <lineage>
        <taxon>Bacteria</taxon>
        <taxon>Bacillati</taxon>
        <taxon>Bacillota</taxon>
        <taxon>Erysipelotrichia</taxon>
        <taxon>Erysipelotrichales</taxon>
        <taxon>Coprobacillaceae</taxon>
        <taxon>Sharpea</taxon>
    </lineage>
</organism>
<accession>A0A1H6WWM3</accession>
<evidence type="ECO:0000259" key="1">
    <source>
        <dbReference type="SMART" id="SM00849"/>
    </source>
</evidence>